<reference evidence="1" key="1">
    <citation type="submission" date="2020-09" db="EMBL/GenBank/DDBJ databases">
        <title>Draft Genome Sequence of Paenibacillus sp. WST5.</title>
        <authorList>
            <person name="Bao Z."/>
        </authorList>
    </citation>
    <scope>NUCLEOTIDE SEQUENCE</scope>
    <source>
        <strain evidence="1">WST5</strain>
    </source>
</reference>
<evidence type="ECO:0000313" key="1">
    <source>
        <dbReference type="EMBL" id="MBD0382429.1"/>
    </source>
</evidence>
<dbReference type="EMBL" id="JACVVD010000007">
    <property type="protein sequence ID" value="MBD0382429.1"/>
    <property type="molecule type" value="Genomic_DNA"/>
</dbReference>
<dbReference type="Proteomes" id="UP000650466">
    <property type="component" value="Unassembled WGS sequence"/>
</dbReference>
<protein>
    <submittedName>
        <fullName evidence="1">Uncharacterized protein</fullName>
    </submittedName>
</protein>
<comment type="caution">
    <text evidence="1">The sequence shown here is derived from an EMBL/GenBank/DDBJ whole genome shotgun (WGS) entry which is preliminary data.</text>
</comment>
<name>A0A926KQY0_9BACL</name>
<dbReference type="AlphaFoldDB" id="A0A926KQY0"/>
<proteinExistence type="predicted"/>
<keyword evidence="2" id="KW-1185">Reference proteome</keyword>
<evidence type="ECO:0000313" key="2">
    <source>
        <dbReference type="Proteomes" id="UP000650466"/>
    </source>
</evidence>
<gene>
    <name evidence="1" type="ORF">ICC18_20120</name>
</gene>
<accession>A0A926KQY0</accession>
<organism evidence="1 2">
    <name type="scientific">Paenibacillus sedimenti</name>
    <dbReference type="NCBI Taxonomy" id="2770274"/>
    <lineage>
        <taxon>Bacteria</taxon>
        <taxon>Bacillati</taxon>
        <taxon>Bacillota</taxon>
        <taxon>Bacilli</taxon>
        <taxon>Bacillales</taxon>
        <taxon>Paenibacillaceae</taxon>
        <taxon>Paenibacillus</taxon>
    </lineage>
</organism>
<sequence>MDFRYPYIVIIHRNERGWIALQDKKKFDADWDLVNKLDKMAIDYLKDGFSPKETQGLILNSELFKEWKSTERCFDVHYHDILRFEDLSSSLEFDNYVNMLKSIAFRKMEDKANSFEIESNTIYNGPTVHDTNSGRVYDRLFYQIGISISPFELGIEMGKFCKSMNFSEPIGLLEFLALFTNNASGLLNLGLEKLQELSDKQFIIEEFKNKYILKYKK</sequence>